<protein>
    <submittedName>
        <fullName evidence="2">Uncharacterized protein</fullName>
    </submittedName>
</protein>
<dbReference type="AlphaFoldDB" id="A0A6G0RTF5"/>
<reference evidence="2 3" key="1">
    <citation type="submission" date="2018-09" db="EMBL/GenBank/DDBJ databases">
        <title>Genomic investigation of the strawberry pathogen Phytophthora fragariae indicates pathogenicity is determined by transcriptional variation in three key races.</title>
        <authorList>
            <person name="Adams T.M."/>
            <person name="Armitage A.D."/>
            <person name="Sobczyk M.K."/>
            <person name="Bates H.J."/>
            <person name="Dunwell J.M."/>
            <person name="Nellist C.F."/>
            <person name="Harrison R.J."/>
        </authorList>
    </citation>
    <scope>NUCLEOTIDE SEQUENCE [LARGE SCALE GENOMIC DNA]</scope>
    <source>
        <strain evidence="2 3">NOV-77</strain>
    </source>
</reference>
<feature type="region of interest" description="Disordered" evidence="1">
    <location>
        <begin position="74"/>
        <end position="102"/>
    </location>
</feature>
<comment type="caution">
    <text evidence="2">The sequence shown here is derived from an EMBL/GenBank/DDBJ whole genome shotgun (WGS) entry which is preliminary data.</text>
</comment>
<accession>A0A6G0RTF5</accession>
<dbReference type="Proteomes" id="UP000486351">
    <property type="component" value="Unassembled WGS sequence"/>
</dbReference>
<feature type="compositionally biased region" description="Low complexity" evidence="1">
    <location>
        <begin position="11"/>
        <end position="20"/>
    </location>
</feature>
<gene>
    <name evidence="2" type="ORF">PF008_g11037</name>
</gene>
<organism evidence="2 3">
    <name type="scientific">Phytophthora fragariae</name>
    <dbReference type="NCBI Taxonomy" id="53985"/>
    <lineage>
        <taxon>Eukaryota</taxon>
        <taxon>Sar</taxon>
        <taxon>Stramenopiles</taxon>
        <taxon>Oomycota</taxon>
        <taxon>Peronosporomycetes</taxon>
        <taxon>Peronosporales</taxon>
        <taxon>Peronosporaceae</taxon>
        <taxon>Phytophthora</taxon>
    </lineage>
</organism>
<feature type="compositionally biased region" description="Pro residues" evidence="1">
    <location>
        <begin position="1"/>
        <end position="10"/>
    </location>
</feature>
<sequence length="102" mass="11207">MSMKPVPPPSAAAAPRPSGAQKTHKQRVDKVKRIGGGALKNNRGQKKKKPADDITKALTSLMRTTKSYMKMKMGAHKSQLQDINKVNEPNPDKDTSDLQAWV</sequence>
<feature type="region of interest" description="Disordered" evidence="1">
    <location>
        <begin position="1"/>
        <end position="53"/>
    </location>
</feature>
<evidence type="ECO:0000256" key="1">
    <source>
        <dbReference type="SAM" id="MobiDB-lite"/>
    </source>
</evidence>
<proteinExistence type="predicted"/>
<name>A0A6G0RTF5_9STRA</name>
<dbReference type="EMBL" id="QXFY01000575">
    <property type="protein sequence ID" value="KAE9340590.1"/>
    <property type="molecule type" value="Genomic_DNA"/>
</dbReference>
<evidence type="ECO:0000313" key="3">
    <source>
        <dbReference type="Proteomes" id="UP000486351"/>
    </source>
</evidence>
<evidence type="ECO:0000313" key="2">
    <source>
        <dbReference type="EMBL" id="KAE9340590.1"/>
    </source>
</evidence>